<evidence type="ECO:0000313" key="2">
    <source>
        <dbReference type="EMBL" id="NMK38057.1"/>
    </source>
</evidence>
<keyword evidence="1" id="KW-0732">Signal</keyword>
<proteinExistence type="predicted"/>
<comment type="caution">
    <text evidence="2">The sequence shown here is derived from an EMBL/GenBank/DDBJ whole genome shotgun (WGS) entry which is preliminary data.</text>
</comment>
<evidence type="ECO:0000256" key="1">
    <source>
        <dbReference type="SAM" id="SignalP"/>
    </source>
</evidence>
<protein>
    <recommendedName>
        <fullName evidence="4">DUF3108 domain-containing protein</fullName>
    </recommendedName>
</protein>
<gene>
    <name evidence="2" type="ORF">HG933_01390</name>
</gene>
<evidence type="ECO:0008006" key="4">
    <source>
        <dbReference type="Google" id="ProtNLM"/>
    </source>
</evidence>
<sequence>MSANKLLAAALLGLAITGNVFAANLSAQEKDQETTFIGEICEFEIGNIYKMRDENGNITRVDLGKYSGRMLNRTSFSVTGKMMQDEKGPFLKMRHMDYKDPDPFVKYFEALQKTKNPQKGGLELEQIRDKAFDHENPVSDDPIVYKNNVKKLSNAQLEEYKMNDISEFINLDRGTKVAFKGRAIQTVVDRQVMLFWDTKGNAVNVKMNGAYCPLGQRCFVYGTWESDEKGSYISLDYMESVELPTEAYQ</sequence>
<accession>A0A848ERC1</accession>
<evidence type="ECO:0000313" key="3">
    <source>
        <dbReference type="Proteomes" id="UP000536773"/>
    </source>
</evidence>
<name>A0A848ERC1_MEGEL</name>
<organism evidence="2 3">
    <name type="scientific">Megasphaera elsdenii</name>
    <dbReference type="NCBI Taxonomy" id="907"/>
    <lineage>
        <taxon>Bacteria</taxon>
        <taxon>Bacillati</taxon>
        <taxon>Bacillota</taxon>
        <taxon>Negativicutes</taxon>
        <taxon>Veillonellales</taxon>
        <taxon>Veillonellaceae</taxon>
        <taxon>Megasphaera</taxon>
    </lineage>
</organism>
<dbReference type="AlphaFoldDB" id="A0A848ERC1"/>
<reference evidence="2 3" key="1">
    <citation type="submission" date="2020-04" db="EMBL/GenBank/DDBJ databases">
        <authorList>
            <person name="Hitch T.C.A."/>
            <person name="Wylensek D."/>
            <person name="Clavel T."/>
        </authorList>
    </citation>
    <scope>NUCLEOTIDE SEQUENCE [LARGE SCALE GENOMIC DNA]</scope>
    <source>
        <strain evidence="2 3">WCA-386-APC-2A</strain>
    </source>
</reference>
<dbReference type="RefSeq" id="WP_169013011.1">
    <property type="nucleotide sequence ID" value="NZ_JABBJH010000001.1"/>
</dbReference>
<feature type="signal peptide" evidence="1">
    <location>
        <begin position="1"/>
        <end position="22"/>
    </location>
</feature>
<dbReference type="Proteomes" id="UP000536773">
    <property type="component" value="Unassembled WGS sequence"/>
</dbReference>
<dbReference type="EMBL" id="JABBJH010000001">
    <property type="protein sequence ID" value="NMK38057.1"/>
    <property type="molecule type" value="Genomic_DNA"/>
</dbReference>
<feature type="chain" id="PRO_5032976230" description="DUF3108 domain-containing protein" evidence="1">
    <location>
        <begin position="23"/>
        <end position="249"/>
    </location>
</feature>